<evidence type="ECO:0008006" key="4">
    <source>
        <dbReference type="Google" id="ProtNLM"/>
    </source>
</evidence>
<feature type="chain" id="PRO_5032650989" description="Lipoprotein" evidence="1">
    <location>
        <begin position="18"/>
        <end position="159"/>
    </location>
</feature>
<dbReference type="RefSeq" id="WP_169349897.1">
    <property type="nucleotide sequence ID" value="NZ_JABBJJ010000262.1"/>
</dbReference>
<evidence type="ECO:0000313" key="3">
    <source>
        <dbReference type="Proteomes" id="UP000518300"/>
    </source>
</evidence>
<dbReference type="AlphaFoldDB" id="A0A848LTG1"/>
<proteinExistence type="predicted"/>
<dbReference type="EMBL" id="JABBJJ010000262">
    <property type="protein sequence ID" value="NMO20684.1"/>
    <property type="molecule type" value="Genomic_DNA"/>
</dbReference>
<protein>
    <recommendedName>
        <fullName evidence="4">Lipoprotein</fullName>
    </recommendedName>
</protein>
<evidence type="ECO:0000313" key="2">
    <source>
        <dbReference type="EMBL" id="NMO20684.1"/>
    </source>
</evidence>
<sequence>MNALLKNLAVTAVVATAAVRLVACTSEACTHEAQDVTFDVRENTCGATGTLRVSTPMNECALTVTVAENTGLPGAGDTDGDSIDVRGGGWYLHDPDITLHLGPDGGVVSADAGSVTTVAGNRSCDAEPEGNDLVLRCKDRPRDLSGSVLRTCSARLTAR</sequence>
<name>A0A848LTG1_9BACT</name>
<feature type="signal peptide" evidence="1">
    <location>
        <begin position="1"/>
        <end position="17"/>
    </location>
</feature>
<gene>
    <name evidence="2" type="ORF">HG543_38405</name>
</gene>
<comment type="caution">
    <text evidence="2">The sequence shown here is derived from an EMBL/GenBank/DDBJ whole genome shotgun (WGS) entry which is preliminary data.</text>
</comment>
<evidence type="ECO:0000256" key="1">
    <source>
        <dbReference type="SAM" id="SignalP"/>
    </source>
</evidence>
<accession>A0A848LTG1</accession>
<keyword evidence="3" id="KW-1185">Reference proteome</keyword>
<dbReference type="Proteomes" id="UP000518300">
    <property type="component" value="Unassembled WGS sequence"/>
</dbReference>
<keyword evidence="1" id="KW-0732">Signal</keyword>
<organism evidence="2 3">
    <name type="scientific">Pyxidicoccus fallax</name>
    <dbReference type="NCBI Taxonomy" id="394095"/>
    <lineage>
        <taxon>Bacteria</taxon>
        <taxon>Pseudomonadati</taxon>
        <taxon>Myxococcota</taxon>
        <taxon>Myxococcia</taxon>
        <taxon>Myxococcales</taxon>
        <taxon>Cystobacterineae</taxon>
        <taxon>Myxococcaceae</taxon>
        <taxon>Pyxidicoccus</taxon>
    </lineage>
</organism>
<reference evidence="2 3" key="1">
    <citation type="submission" date="2020-04" db="EMBL/GenBank/DDBJ databases">
        <title>Draft genome of Pyxidicoccus fallax type strain.</title>
        <authorList>
            <person name="Whitworth D.E."/>
        </authorList>
    </citation>
    <scope>NUCLEOTIDE SEQUENCE [LARGE SCALE GENOMIC DNA]</scope>
    <source>
        <strain evidence="2 3">DSM 14698</strain>
    </source>
</reference>